<evidence type="ECO:0000313" key="1">
    <source>
        <dbReference type="EMBL" id="GEA37503.1"/>
    </source>
</evidence>
<dbReference type="Proteomes" id="UP000315200">
    <property type="component" value="Unassembled WGS sequence"/>
</dbReference>
<comment type="caution">
    <text evidence="1">The sequence shown here is derived from an EMBL/GenBank/DDBJ whole genome shotgun (WGS) entry which is preliminary data.</text>
</comment>
<proteinExistence type="predicted"/>
<evidence type="ECO:0000313" key="2">
    <source>
        <dbReference type="Proteomes" id="UP000315200"/>
    </source>
</evidence>
<dbReference type="EMBL" id="BJLB01000001">
    <property type="protein sequence ID" value="GEA37503.1"/>
    <property type="molecule type" value="Genomic_DNA"/>
</dbReference>
<organism evidence="1 2">
    <name type="scientific">Enterocloster clostridioformis</name>
    <dbReference type="NCBI Taxonomy" id="1531"/>
    <lineage>
        <taxon>Bacteria</taxon>
        <taxon>Bacillati</taxon>
        <taxon>Bacillota</taxon>
        <taxon>Clostridia</taxon>
        <taxon>Lachnospirales</taxon>
        <taxon>Lachnospiraceae</taxon>
        <taxon>Enterocloster</taxon>
    </lineage>
</organism>
<protein>
    <submittedName>
        <fullName evidence="1">Uncharacterized protein</fullName>
    </submittedName>
</protein>
<name>A0A829WF33_9FIRM</name>
<accession>A0A829WF33</accession>
<gene>
    <name evidence="1" type="ORF">Ccl03g_32160</name>
</gene>
<dbReference type="AlphaFoldDB" id="A0A829WF33"/>
<reference evidence="1 2" key="1">
    <citation type="submission" date="2019-06" db="EMBL/GenBank/DDBJ databases">
        <title>Draft genome sequence of [Clostridium] clostridioforme NBRC 113352.</title>
        <authorList>
            <person name="Miura T."/>
            <person name="Furukawa M."/>
            <person name="Shimamura M."/>
            <person name="Ohyama Y."/>
            <person name="Yamazoe A."/>
            <person name="Kawasaki H."/>
        </authorList>
    </citation>
    <scope>NUCLEOTIDE SEQUENCE [LARGE SCALE GENOMIC DNA]</scope>
    <source>
        <strain evidence="1 2">NBRC 113352</strain>
    </source>
</reference>
<sequence length="119" mass="13963">MIDKIKHKKRIGCDIHKQLIELLKYAQEHETELPERILENEYKEVQQNKENYPDWYLGLVGFCASFGAKYFGGYARDSKGDNSGKWSAGAIRNLKKQIPNIKDVKFINLNFYLIYVNNF</sequence>